<dbReference type="EMBL" id="JAAAIM010000793">
    <property type="protein sequence ID" value="KAG0284259.1"/>
    <property type="molecule type" value="Genomic_DNA"/>
</dbReference>
<dbReference type="PROSITE" id="PS50404">
    <property type="entry name" value="GST_NTER"/>
    <property type="match status" value="1"/>
</dbReference>
<dbReference type="InterPro" id="IPR036249">
    <property type="entry name" value="Thioredoxin-like_sf"/>
</dbReference>
<dbReference type="Gene3D" id="3.40.30.10">
    <property type="entry name" value="Glutaredoxin"/>
    <property type="match status" value="1"/>
</dbReference>
<dbReference type="Gene3D" id="1.20.1050.10">
    <property type="match status" value="1"/>
</dbReference>
<reference evidence="2 3" key="1">
    <citation type="journal article" date="2020" name="Fungal Divers.">
        <title>Resolving the Mortierellaceae phylogeny through synthesis of multi-gene phylogenetics and phylogenomics.</title>
        <authorList>
            <person name="Vandepol N."/>
            <person name="Liber J."/>
            <person name="Desiro A."/>
            <person name="Na H."/>
            <person name="Kennedy M."/>
            <person name="Barry K."/>
            <person name="Grigoriev I.V."/>
            <person name="Miller A.N."/>
            <person name="O'Donnell K."/>
            <person name="Stajich J.E."/>
            <person name="Bonito G."/>
        </authorList>
    </citation>
    <scope>NUCLEOTIDE SEQUENCE [LARGE SCALE GENOMIC DNA]</scope>
    <source>
        <strain evidence="2 3">AD045</strain>
    </source>
</reference>
<dbReference type="SUPFAM" id="SSF47616">
    <property type="entry name" value="GST C-terminal domain-like"/>
    <property type="match status" value="1"/>
</dbReference>
<evidence type="ECO:0000259" key="1">
    <source>
        <dbReference type="PROSITE" id="PS50404"/>
    </source>
</evidence>
<sequence>MASSVPTLFILNRNYSSWSLRAWLVMRAFKLTFNVELLLLGTPEIPDMGIPAAAALMSRAGPTSKVPALHVEKPTGEIHIVFETLAILEYLAEDYPEIWPTDRYDRALARSLAAEMATGFWGIRKYAHNIRGRYAFDPELYTDDTITQLARVSSIWEDLRSKHAGKEGDKGFLFGRFTAIDAMYTPLAFRIQSYSLKDKIQGKRAQDYFKHLLSTEEVKEWVDLSKKEKEVIPADEMPGYEGRQLTNVDY</sequence>
<proteinExistence type="predicted"/>
<gene>
    <name evidence="2" type="primary">GST8</name>
    <name evidence="2" type="ORF">BGZ96_011358</name>
</gene>
<evidence type="ECO:0000313" key="3">
    <source>
        <dbReference type="Proteomes" id="UP001194696"/>
    </source>
</evidence>
<comment type="caution">
    <text evidence="2">The sequence shown here is derived from an EMBL/GenBank/DDBJ whole genome shotgun (WGS) entry which is preliminary data.</text>
</comment>
<dbReference type="InterPro" id="IPR036282">
    <property type="entry name" value="Glutathione-S-Trfase_C_sf"/>
</dbReference>
<dbReference type="SUPFAM" id="SSF52833">
    <property type="entry name" value="Thioredoxin-like"/>
    <property type="match status" value="1"/>
</dbReference>
<dbReference type="Pfam" id="PF13409">
    <property type="entry name" value="GST_N_2"/>
    <property type="match status" value="1"/>
</dbReference>
<evidence type="ECO:0000313" key="2">
    <source>
        <dbReference type="EMBL" id="KAG0284259.1"/>
    </source>
</evidence>
<dbReference type="Proteomes" id="UP001194696">
    <property type="component" value="Unassembled WGS sequence"/>
</dbReference>
<protein>
    <submittedName>
        <fullName evidence="2">Glutathione S-transferase 8</fullName>
    </submittedName>
</protein>
<keyword evidence="3" id="KW-1185">Reference proteome</keyword>
<feature type="domain" description="GST N-terminal" evidence="1">
    <location>
        <begin position="6"/>
        <end position="99"/>
    </location>
</feature>
<name>A0ABQ7JU09_9FUNG</name>
<accession>A0ABQ7JU09</accession>
<dbReference type="InterPro" id="IPR004045">
    <property type="entry name" value="Glutathione_S-Trfase_N"/>
</dbReference>
<organism evidence="2 3">
    <name type="scientific">Linnemannia gamsii</name>
    <dbReference type="NCBI Taxonomy" id="64522"/>
    <lineage>
        <taxon>Eukaryota</taxon>
        <taxon>Fungi</taxon>
        <taxon>Fungi incertae sedis</taxon>
        <taxon>Mucoromycota</taxon>
        <taxon>Mortierellomycotina</taxon>
        <taxon>Mortierellomycetes</taxon>
        <taxon>Mortierellales</taxon>
        <taxon>Mortierellaceae</taxon>
        <taxon>Linnemannia</taxon>
    </lineage>
</organism>